<feature type="transmembrane region" description="Helical" evidence="7">
    <location>
        <begin position="275"/>
        <end position="293"/>
    </location>
</feature>
<feature type="transmembrane region" description="Helical" evidence="7">
    <location>
        <begin position="334"/>
        <end position="361"/>
    </location>
</feature>
<dbReference type="InterPro" id="IPR004638">
    <property type="entry name" value="EmrB-like"/>
</dbReference>
<dbReference type="PANTHER" id="PTHR42718">
    <property type="entry name" value="MAJOR FACILITATOR SUPERFAMILY MULTIDRUG TRANSPORTER MFSC"/>
    <property type="match status" value="1"/>
</dbReference>
<evidence type="ECO:0000313" key="10">
    <source>
        <dbReference type="Proteomes" id="UP000217289"/>
    </source>
</evidence>
<evidence type="ECO:0000259" key="8">
    <source>
        <dbReference type="PROSITE" id="PS50850"/>
    </source>
</evidence>
<feature type="transmembrane region" description="Helical" evidence="7">
    <location>
        <begin position="248"/>
        <end position="269"/>
    </location>
</feature>
<proteinExistence type="predicted"/>
<dbReference type="Gene3D" id="1.20.1250.20">
    <property type="entry name" value="MFS general substrate transporter like domains"/>
    <property type="match status" value="1"/>
</dbReference>
<keyword evidence="10" id="KW-1185">Reference proteome</keyword>
<dbReference type="Gene3D" id="1.20.1720.10">
    <property type="entry name" value="Multidrug resistance protein D"/>
    <property type="match status" value="1"/>
</dbReference>
<feature type="transmembrane region" description="Helical" evidence="7">
    <location>
        <begin position="145"/>
        <end position="166"/>
    </location>
</feature>
<comment type="subcellular location">
    <subcellularLocation>
        <location evidence="1">Cell membrane</location>
        <topology evidence="1">Multi-pass membrane protein</topology>
    </subcellularLocation>
</comment>
<reference evidence="9 10" key="1">
    <citation type="submission" date="2017-06" db="EMBL/GenBank/DDBJ databases">
        <authorList>
            <person name="Kim H.J."/>
            <person name="Triplett B.A."/>
        </authorList>
    </citation>
    <scope>NUCLEOTIDE SEQUENCE [LARGE SCALE GENOMIC DNA]</scope>
    <source>
        <strain evidence="9 10">DSM 14713</strain>
    </source>
</reference>
<feature type="transmembrane region" description="Helical" evidence="7">
    <location>
        <begin position="305"/>
        <end position="328"/>
    </location>
</feature>
<accession>A0A250ICF8</accession>
<keyword evidence="6 7" id="KW-0472">Membrane</keyword>
<keyword evidence="4 7" id="KW-0812">Transmembrane</keyword>
<protein>
    <submittedName>
        <fullName evidence="9">Drug resistance transporter, EmrB/QacA family</fullName>
    </submittedName>
</protein>
<feature type="transmembrane region" description="Helical" evidence="7">
    <location>
        <begin position="115"/>
        <end position="139"/>
    </location>
</feature>
<dbReference type="InterPro" id="IPR020846">
    <property type="entry name" value="MFS_dom"/>
</dbReference>
<dbReference type="PANTHER" id="PTHR42718:SF46">
    <property type="entry name" value="BLR6921 PROTEIN"/>
    <property type="match status" value="1"/>
</dbReference>
<feature type="transmembrane region" description="Helical" evidence="7">
    <location>
        <begin position="57"/>
        <end position="76"/>
    </location>
</feature>
<keyword evidence="2" id="KW-0813">Transport</keyword>
<evidence type="ECO:0000256" key="1">
    <source>
        <dbReference type="ARBA" id="ARBA00004651"/>
    </source>
</evidence>
<dbReference type="GO" id="GO:0022857">
    <property type="term" value="F:transmembrane transporter activity"/>
    <property type="evidence" value="ECO:0007669"/>
    <property type="project" value="InterPro"/>
</dbReference>
<dbReference type="SUPFAM" id="SSF103473">
    <property type="entry name" value="MFS general substrate transporter"/>
    <property type="match status" value="1"/>
</dbReference>
<organism evidence="9 10">
    <name type="scientific">Melittangium boletus DSM 14713</name>
    <dbReference type="NCBI Taxonomy" id="1294270"/>
    <lineage>
        <taxon>Bacteria</taxon>
        <taxon>Pseudomonadati</taxon>
        <taxon>Myxococcota</taxon>
        <taxon>Myxococcia</taxon>
        <taxon>Myxococcales</taxon>
        <taxon>Cystobacterineae</taxon>
        <taxon>Archangiaceae</taxon>
        <taxon>Melittangium</taxon>
    </lineage>
</organism>
<gene>
    <name evidence="9" type="ORF">MEBOL_002347</name>
</gene>
<dbReference type="NCBIfam" id="TIGR00711">
    <property type="entry name" value="efflux_EmrB"/>
    <property type="match status" value="1"/>
</dbReference>
<dbReference type="Proteomes" id="UP000217289">
    <property type="component" value="Chromosome"/>
</dbReference>
<dbReference type="EMBL" id="CP022163">
    <property type="protein sequence ID" value="ATB28898.1"/>
    <property type="molecule type" value="Genomic_DNA"/>
</dbReference>
<feature type="transmembrane region" description="Helical" evidence="7">
    <location>
        <begin position="31"/>
        <end position="50"/>
    </location>
</feature>
<evidence type="ECO:0000256" key="6">
    <source>
        <dbReference type="ARBA" id="ARBA00023136"/>
    </source>
</evidence>
<evidence type="ECO:0000313" key="9">
    <source>
        <dbReference type="EMBL" id="ATB28898.1"/>
    </source>
</evidence>
<feature type="transmembrane region" description="Helical" evidence="7">
    <location>
        <begin position="205"/>
        <end position="227"/>
    </location>
</feature>
<dbReference type="InterPro" id="IPR011701">
    <property type="entry name" value="MFS"/>
</dbReference>
<dbReference type="KEGG" id="mbd:MEBOL_002347"/>
<dbReference type="Pfam" id="PF07690">
    <property type="entry name" value="MFS_1"/>
    <property type="match status" value="2"/>
</dbReference>
<evidence type="ECO:0000256" key="2">
    <source>
        <dbReference type="ARBA" id="ARBA00022448"/>
    </source>
</evidence>
<feature type="transmembrane region" description="Helical" evidence="7">
    <location>
        <begin position="373"/>
        <end position="396"/>
    </location>
</feature>
<sequence length="450" mass="47010">MEFIDSTALSTALPALATAFSSDPVHLKLALTSYILALAVVAPASGWIADRYGPRRVFLTAMAVFLVGSVLCGFSQSLAQLVVFRTVQGVGGAMMVPVGRLIVVSSAPRQQLVSAMSWFTMPALVGPLVGPPLAGFILGIASWPWIFFINVPVGVLGMLAVMRFVPPLHQPDPGPFDVKGFVLVATGITALIGTAEIAGVGLVPAAVQVATGVFAVAMLAAYVHHALRHERPVLDLRLLRVPTYRASMIGGSVVRLGLGATPFLLPLLFQVALGWGPFETGLITICTGLGAMSCKPVAPGLIRRFGFRSTLIVSNFFTAGVSALPAFFRHGTPVALMAGMLLTAGFVRSLQFTALNTVAYADIPPSTVSNASTLAVVMQQMGLSLGISFGGLMLHVARGGSDEGSMTPQQFILPFLAIGVVTMLSGPLFHRMSPDAGAGIGGRRHEPRAA</sequence>
<dbReference type="InterPro" id="IPR036259">
    <property type="entry name" value="MFS_trans_sf"/>
</dbReference>
<feature type="domain" description="Major facilitator superfamily (MFS) profile" evidence="8">
    <location>
        <begin position="1"/>
        <end position="437"/>
    </location>
</feature>
<evidence type="ECO:0000256" key="4">
    <source>
        <dbReference type="ARBA" id="ARBA00022692"/>
    </source>
</evidence>
<evidence type="ECO:0000256" key="7">
    <source>
        <dbReference type="SAM" id="Phobius"/>
    </source>
</evidence>
<dbReference type="GO" id="GO:0005886">
    <property type="term" value="C:plasma membrane"/>
    <property type="evidence" value="ECO:0007669"/>
    <property type="project" value="UniProtKB-SubCell"/>
</dbReference>
<evidence type="ECO:0000256" key="3">
    <source>
        <dbReference type="ARBA" id="ARBA00022475"/>
    </source>
</evidence>
<keyword evidence="3" id="KW-1003">Cell membrane</keyword>
<dbReference type="AlphaFoldDB" id="A0A250ICF8"/>
<evidence type="ECO:0000256" key="5">
    <source>
        <dbReference type="ARBA" id="ARBA00022989"/>
    </source>
</evidence>
<feature type="transmembrane region" description="Helical" evidence="7">
    <location>
        <begin position="178"/>
        <end position="199"/>
    </location>
</feature>
<feature type="transmembrane region" description="Helical" evidence="7">
    <location>
        <begin position="82"/>
        <end position="103"/>
    </location>
</feature>
<name>A0A250ICF8_9BACT</name>
<keyword evidence="5 7" id="KW-1133">Transmembrane helix</keyword>
<dbReference type="PROSITE" id="PS50850">
    <property type="entry name" value="MFS"/>
    <property type="match status" value="1"/>
</dbReference>
<feature type="transmembrane region" description="Helical" evidence="7">
    <location>
        <begin position="411"/>
        <end position="429"/>
    </location>
</feature>